<comment type="caution">
    <text evidence="1">The sequence shown here is derived from an EMBL/GenBank/DDBJ whole genome shotgun (WGS) entry which is preliminary data.</text>
</comment>
<sequence>MRLLLSFSQAGKTASLGFVETASLLGTSLGQFASAGLREKDRMTPLDPVEELMSVCQQSDISALSPPIPMITGVEEVGPLERGCFYAASGIMGSLPLQFDWLCRK</sequence>
<organism evidence="1 2">
    <name type="scientific">Ameca splendens</name>
    <dbReference type="NCBI Taxonomy" id="208324"/>
    <lineage>
        <taxon>Eukaryota</taxon>
        <taxon>Metazoa</taxon>
        <taxon>Chordata</taxon>
        <taxon>Craniata</taxon>
        <taxon>Vertebrata</taxon>
        <taxon>Euteleostomi</taxon>
        <taxon>Actinopterygii</taxon>
        <taxon>Neopterygii</taxon>
        <taxon>Teleostei</taxon>
        <taxon>Neoteleostei</taxon>
        <taxon>Acanthomorphata</taxon>
        <taxon>Ovalentaria</taxon>
        <taxon>Atherinomorphae</taxon>
        <taxon>Cyprinodontiformes</taxon>
        <taxon>Goodeidae</taxon>
        <taxon>Ameca</taxon>
    </lineage>
</organism>
<accession>A0ABV0XST6</accession>
<evidence type="ECO:0000313" key="1">
    <source>
        <dbReference type="EMBL" id="MEQ2284494.1"/>
    </source>
</evidence>
<gene>
    <name evidence="1" type="ORF">AMECASPLE_022164</name>
</gene>
<reference evidence="1 2" key="1">
    <citation type="submission" date="2021-06" db="EMBL/GenBank/DDBJ databases">
        <authorList>
            <person name="Palmer J.M."/>
        </authorList>
    </citation>
    <scope>NUCLEOTIDE SEQUENCE [LARGE SCALE GENOMIC DNA]</scope>
    <source>
        <strain evidence="1 2">AS_MEX2019</strain>
        <tissue evidence="1">Muscle</tissue>
    </source>
</reference>
<dbReference type="EMBL" id="JAHRIP010011360">
    <property type="protein sequence ID" value="MEQ2284494.1"/>
    <property type="molecule type" value="Genomic_DNA"/>
</dbReference>
<name>A0ABV0XST6_9TELE</name>
<keyword evidence="2" id="KW-1185">Reference proteome</keyword>
<proteinExistence type="predicted"/>
<evidence type="ECO:0000313" key="2">
    <source>
        <dbReference type="Proteomes" id="UP001469553"/>
    </source>
</evidence>
<dbReference type="Proteomes" id="UP001469553">
    <property type="component" value="Unassembled WGS sequence"/>
</dbReference>
<protein>
    <submittedName>
        <fullName evidence="1">Uncharacterized protein</fullName>
    </submittedName>
</protein>